<name>A0A3Q8XMY6_9HYPH</name>
<dbReference type="AlphaFoldDB" id="A0A3Q8XMY6"/>
<dbReference type="Proteomes" id="UP000268192">
    <property type="component" value="Chromosome"/>
</dbReference>
<organism evidence="2 3">
    <name type="scientific">Georhizobium profundi</name>
    <dbReference type="NCBI Taxonomy" id="2341112"/>
    <lineage>
        <taxon>Bacteria</taxon>
        <taxon>Pseudomonadati</taxon>
        <taxon>Pseudomonadota</taxon>
        <taxon>Alphaproteobacteria</taxon>
        <taxon>Hyphomicrobiales</taxon>
        <taxon>Rhizobiaceae</taxon>
        <taxon>Georhizobium</taxon>
    </lineage>
</organism>
<keyword evidence="1" id="KW-0812">Transmembrane</keyword>
<protein>
    <submittedName>
        <fullName evidence="2">Uncharacterized protein</fullName>
    </submittedName>
</protein>
<keyword evidence="1" id="KW-1133">Transmembrane helix</keyword>
<dbReference type="KEGG" id="abaw:D5400_01890"/>
<sequence length="95" mass="9961">MIALVLGVMAGAIDAIQSIAADAVVLTPLSAAWEDVSPSTLAALEGAFVTYLPQGAASFVLPLFLGQPACIVLLALAFLLHLLAYRPAKRRFNPR</sequence>
<proteinExistence type="predicted"/>
<feature type="transmembrane region" description="Helical" evidence="1">
    <location>
        <begin position="59"/>
        <end position="85"/>
    </location>
</feature>
<evidence type="ECO:0000313" key="3">
    <source>
        <dbReference type="Proteomes" id="UP000268192"/>
    </source>
</evidence>
<reference evidence="2 3" key="1">
    <citation type="submission" date="2018-09" db="EMBL/GenBank/DDBJ databases">
        <title>Marinorhizobium profundi gen. nov., sp. nov., isolated from a deep-sea sediment sample from the New Britain Trench and proposal of Marinorhizobiaceae fam. nov. in the order Rhizobiales of the class Alphaproteobacteria.</title>
        <authorList>
            <person name="Cao J."/>
        </authorList>
    </citation>
    <scope>NUCLEOTIDE SEQUENCE [LARGE SCALE GENOMIC DNA]</scope>
    <source>
        <strain evidence="2 3">WS11</strain>
    </source>
</reference>
<keyword evidence="1" id="KW-0472">Membrane</keyword>
<accession>A0A3Q8XMY6</accession>
<dbReference type="EMBL" id="CP032509">
    <property type="protein sequence ID" value="AZN70193.1"/>
    <property type="molecule type" value="Genomic_DNA"/>
</dbReference>
<keyword evidence="3" id="KW-1185">Reference proteome</keyword>
<evidence type="ECO:0000313" key="2">
    <source>
        <dbReference type="EMBL" id="AZN70193.1"/>
    </source>
</evidence>
<gene>
    <name evidence="2" type="ORF">D5400_01890</name>
</gene>
<evidence type="ECO:0000256" key="1">
    <source>
        <dbReference type="SAM" id="Phobius"/>
    </source>
</evidence>